<name>A0A0B7BNW9_9EUPU</name>
<sequence>LKKLQMKGKARVCWKPSAMDLLHVLVNLGADAQELTEFQAAFTQDEIRKHLDQEKDENIIQLPNSKLNSERFRTVLTVLTVALQGRSMVAREDLSFMFYMLAKVALDTSLDGSLAKNFHLCFASLIDHYSDSDWPAVVPELCRQLSHVTDHHHNQVYLTGLLLPNTRGSYLQMRLSYTFLYNQLSPETQQLDDSQLQDM</sequence>
<dbReference type="InterPro" id="IPR044276">
    <property type="entry name" value="CANIN_dom"/>
</dbReference>
<dbReference type="AlphaFoldDB" id="A0A0B7BNW9"/>
<comment type="similarity">
    <text evidence="1">Belongs to the FAM178 family.</text>
</comment>
<protein>
    <recommendedName>
        <fullName evidence="2">Coiled-coil SMC6 And NSE5 INteracting (CANIN) domain-containing protein</fullName>
    </recommendedName>
</protein>
<feature type="non-terminal residue" evidence="3">
    <location>
        <position position="199"/>
    </location>
</feature>
<evidence type="ECO:0000259" key="2">
    <source>
        <dbReference type="Pfam" id="PF14816"/>
    </source>
</evidence>
<organism evidence="3">
    <name type="scientific">Arion vulgaris</name>
    <dbReference type="NCBI Taxonomy" id="1028688"/>
    <lineage>
        <taxon>Eukaryota</taxon>
        <taxon>Metazoa</taxon>
        <taxon>Spiralia</taxon>
        <taxon>Lophotrochozoa</taxon>
        <taxon>Mollusca</taxon>
        <taxon>Gastropoda</taxon>
        <taxon>Heterobranchia</taxon>
        <taxon>Euthyneura</taxon>
        <taxon>Panpulmonata</taxon>
        <taxon>Eupulmonata</taxon>
        <taxon>Stylommatophora</taxon>
        <taxon>Helicina</taxon>
        <taxon>Arionoidea</taxon>
        <taxon>Arionidae</taxon>
        <taxon>Arion</taxon>
    </lineage>
</organism>
<evidence type="ECO:0000313" key="3">
    <source>
        <dbReference type="EMBL" id="CEK93845.1"/>
    </source>
</evidence>
<dbReference type="Pfam" id="PF14816">
    <property type="entry name" value="CANIN"/>
    <property type="match status" value="1"/>
</dbReference>
<dbReference type="EMBL" id="HACG01046980">
    <property type="protein sequence ID" value="CEK93845.1"/>
    <property type="molecule type" value="Transcribed_RNA"/>
</dbReference>
<gene>
    <name evidence="3" type="primary">ORF197536</name>
</gene>
<evidence type="ECO:0000256" key="1">
    <source>
        <dbReference type="ARBA" id="ARBA00010311"/>
    </source>
</evidence>
<accession>A0A0B7BNW9</accession>
<dbReference type="InterPro" id="IPR026161">
    <property type="entry name" value="FAM178"/>
</dbReference>
<feature type="non-terminal residue" evidence="3">
    <location>
        <position position="1"/>
    </location>
</feature>
<dbReference type="PANTHER" id="PTHR16046">
    <property type="entry name" value="SMC5-SMC6 COMPLEX LOCALIZATION FACTOR 2"/>
    <property type="match status" value="1"/>
</dbReference>
<feature type="domain" description="Coiled-coil SMC6 And NSE5 INteracting (CANIN)" evidence="2">
    <location>
        <begin position="11"/>
        <end position="180"/>
    </location>
</feature>
<reference evidence="3" key="1">
    <citation type="submission" date="2014-12" db="EMBL/GenBank/DDBJ databases">
        <title>Insight into the proteome of Arion vulgaris.</title>
        <authorList>
            <person name="Aradska J."/>
            <person name="Bulat T."/>
            <person name="Smidak R."/>
            <person name="Sarate P."/>
            <person name="Gangsoo J."/>
            <person name="Sialana F."/>
            <person name="Bilban M."/>
            <person name="Lubec G."/>
        </authorList>
    </citation>
    <scope>NUCLEOTIDE SEQUENCE</scope>
    <source>
        <tissue evidence="3">Skin</tissue>
    </source>
</reference>
<proteinExistence type="inferred from homology"/>
<dbReference type="PANTHER" id="PTHR16046:SF9">
    <property type="entry name" value="SMC5-SMC6 COMPLEX LOCALIZATION FACTOR PROTEIN 2"/>
    <property type="match status" value="1"/>
</dbReference>